<reference evidence="2 3" key="1">
    <citation type="journal article" date="2009" name="Nature">
        <title>The Sorghum bicolor genome and the diversification of grasses.</title>
        <authorList>
            <person name="Paterson A.H."/>
            <person name="Bowers J.E."/>
            <person name="Bruggmann R."/>
            <person name="Dubchak I."/>
            <person name="Grimwood J."/>
            <person name="Gundlach H."/>
            <person name="Haberer G."/>
            <person name="Hellsten U."/>
            <person name="Mitros T."/>
            <person name="Poliakov A."/>
            <person name="Schmutz J."/>
            <person name="Spannagl M."/>
            <person name="Tang H."/>
            <person name="Wang X."/>
            <person name="Wicker T."/>
            <person name="Bharti A.K."/>
            <person name="Chapman J."/>
            <person name="Feltus F.A."/>
            <person name="Gowik U."/>
            <person name="Grigoriev I.V."/>
            <person name="Lyons E."/>
            <person name="Maher C.A."/>
            <person name="Martis M."/>
            <person name="Narechania A."/>
            <person name="Otillar R.P."/>
            <person name="Penning B.W."/>
            <person name="Salamov A.A."/>
            <person name="Wang Y."/>
            <person name="Zhang L."/>
            <person name="Carpita N.C."/>
            <person name="Freeling M."/>
            <person name="Gingle A.R."/>
            <person name="Hash C.T."/>
            <person name="Keller B."/>
            <person name="Klein P."/>
            <person name="Kresovich S."/>
            <person name="McCann M.C."/>
            <person name="Ming R."/>
            <person name="Peterson D.G."/>
            <person name="Mehboob-ur-Rahman"/>
            <person name="Ware D."/>
            <person name="Westhoff P."/>
            <person name="Mayer K.F."/>
            <person name="Messing J."/>
            <person name="Rokhsar D.S."/>
        </authorList>
    </citation>
    <scope>NUCLEOTIDE SEQUENCE [LARGE SCALE GENOMIC DNA]</scope>
    <source>
        <strain evidence="3">cv. BTx623</strain>
    </source>
</reference>
<feature type="compositionally biased region" description="Low complexity" evidence="1">
    <location>
        <begin position="15"/>
        <end position="28"/>
    </location>
</feature>
<dbReference type="Proteomes" id="UP000000768">
    <property type="component" value="Chromosome 3"/>
</dbReference>
<name>A0A1B6Q211_SORBI</name>
<dbReference type="EMBL" id="CM000762">
    <property type="protein sequence ID" value="KXG31954.1"/>
    <property type="molecule type" value="Genomic_DNA"/>
</dbReference>
<gene>
    <name evidence="2" type="ORF">SORBI_3003G083100</name>
</gene>
<dbReference type="Gramene" id="KXG31954">
    <property type="protein sequence ID" value="KXG31954"/>
    <property type="gene ID" value="SORBI_3003G083100"/>
</dbReference>
<feature type="region of interest" description="Disordered" evidence="1">
    <location>
        <begin position="1"/>
        <end position="81"/>
    </location>
</feature>
<proteinExistence type="predicted"/>
<feature type="compositionally biased region" description="Low complexity" evidence="1">
    <location>
        <begin position="68"/>
        <end position="78"/>
    </location>
</feature>
<dbReference type="OMA" id="TDQASEC"/>
<dbReference type="InParanoid" id="A0A1B6Q211"/>
<accession>A0A1B6Q211</accession>
<dbReference type="AlphaFoldDB" id="A0A1B6Q211"/>
<reference evidence="3" key="2">
    <citation type="journal article" date="2018" name="Plant J.">
        <title>The Sorghum bicolor reference genome: improved assembly, gene annotations, a transcriptome atlas, and signatures of genome organization.</title>
        <authorList>
            <person name="McCormick R.F."/>
            <person name="Truong S.K."/>
            <person name="Sreedasyam A."/>
            <person name="Jenkins J."/>
            <person name="Shu S."/>
            <person name="Sims D."/>
            <person name="Kennedy M."/>
            <person name="Amirebrahimi M."/>
            <person name="Weers B.D."/>
            <person name="McKinley B."/>
            <person name="Mattison A."/>
            <person name="Morishige D.T."/>
            <person name="Grimwood J."/>
            <person name="Schmutz J."/>
            <person name="Mullet J.E."/>
        </authorList>
    </citation>
    <scope>NUCLEOTIDE SEQUENCE [LARGE SCALE GENOMIC DNA]</scope>
    <source>
        <strain evidence="3">cv. BTx623</strain>
    </source>
</reference>
<evidence type="ECO:0000313" key="3">
    <source>
        <dbReference type="Proteomes" id="UP000000768"/>
    </source>
</evidence>
<keyword evidence="3" id="KW-1185">Reference proteome</keyword>
<sequence length="153" mass="16587">MASTLPVRTHRHTGHAMAAASASPVAKHSPQRERCLQGRSTMEAGLRRQPRHAQSDNVPGPVDSTRPASLAAASSSTDAHARGCGVLELRMQGDRGGLLRQRLGLPRRRLAVEAREPLLQLGAVPRLALRFRRLLAQPAHHGLVVSRQPIGHR</sequence>
<evidence type="ECO:0000256" key="1">
    <source>
        <dbReference type="SAM" id="MobiDB-lite"/>
    </source>
</evidence>
<organism evidence="2 3">
    <name type="scientific">Sorghum bicolor</name>
    <name type="common">Sorghum</name>
    <name type="synonym">Sorghum vulgare</name>
    <dbReference type="NCBI Taxonomy" id="4558"/>
    <lineage>
        <taxon>Eukaryota</taxon>
        <taxon>Viridiplantae</taxon>
        <taxon>Streptophyta</taxon>
        <taxon>Embryophyta</taxon>
        <taxon>Tracheophyta</taxon>
        <taxon>Spermatophyta</taxon>
        <taxon>Magnoliopsida</taxon>
        <taxon>Liliopsida</taxon>
        <taxon>Poales</taxon>
        <taxon>Poaceae</taxon>
        <taxon>PACMAD clade</taxon>
        <taxon>Panicoideae</taxon>
        <taxon>Andropogonodae</taxon>
        <taxon>Andropogoneae</taxon>
        <taxon>Sorghinae</taxon>
        <taxon>Sorghum</taxon>
    </lineage>
</organism>
<evidence type="ECO:0000313" key="2">
    <source>
        <dbReference type="EMBL" id="KXG31954.1"/>
    </source>
</evidence>
<protein>
    <submittedName>
        <fullName evidence="2">Uncharacterized protein</fullName>
    </submittedName>
</protein>